<evidence type="ECO:0000256" key="1">
    <source>
        <dbReference type="ARBA" id="ARBA00004141"/>
    </source>
</evidence>
<dbReference type="Proteomes" id="UP000175707">
    <property type="component" value="Unassembled WGS sequence"/>
</dbReference>
<evidence type="ECO:0000256" key="4">
    <source>
        <dbReference type="ARBA" id="ARBA00023136"/>
    </source>
</evidence>
<dbReference type="AlphaFoldDB" id="A0A1E7YZQ7"/>
<dbReference type="GO" id="GO:0006457">
    <property type="term" value="P:protein folding"/>
    <property type="evidence" value="ECO:0007669"/>
    <property type="project" value="InterPro"/>
</dbReference>
<evidence type="ECO:0000313" key="6">
    <source>
        <dbReference type="EMBL" id="OFC62017.1"/>
    </source>
</evidence>
<evidence type="ECO:0008006" key="8">
    <source>
        <dbReference type="Google" id="ProtNLM"/>
    </source>
</evidence>
<evidence type="ECO:0000256" key="5">
    <source>
        <dbReference type="SAM" id="Phobius"/>
    </source>
</evidence>
<protein>
    <recommendedName>
        <fullName evidence="8">Disulfide bond formation protein B</fullName>
    </recommendedName>
</protein>
<evidence type="ECO:0000313" key="7">
    <source>
        <dbReference type="Proteomes" id="UP000175707"/>
    </source>
</evidence>
<organism evidence="6 7">
    <name type="scientific">Acidithiobacillus caldus</name>
    <dbReference type="NCBI Taxonomy" id="33059"/>
    <lineage>
        <taxon>Bacteria</taxon>
        <taxon>Pseudomonadati</taxon>
        <taxon>Pseudomonadota</taxon>
        <taxon>Acidithiobacillia</taxon>
        <taxon>Acidithiobacillales</taxon>
        <taxon>Acidithiobacillaceae</taxon>
        <taxon>Acidithiobacillus</taxon>
    </lineage>
</organism>
<feature type="transmembrane region" description="Helical" evidence="5">
    <location>
        <begin position="87"/>
        <end position="108"/>
    </location>
</feature>
<evidence type="ECO:0000256" key="2">
    <source>
        <dbReference type="ARBA" id="ARBA00022692"/>
    </source>
</evidence>
<feature type="non-terminal residue" evidence="6">
    <location>
        <position position="1"/>
    </location>
</feature>
<accession>A0A1E7YZQ7</accession>
<feature type="transmembrane region" description="Helical" evidence="5">
    <location>
        <begin position="31"/>
        <end position="50"/>
    </location>
</feature>
<dbReference type="InterPro" id="IPR023380">
    <property type="entry name" value="DsbB-like_sf"/>
</dbReference>
<dbReference type="Gene3D" id="1.20.1550.10">
    <property type="entry name" value="DsbB-like"/>
    <property type="match status" value="1"/>
</dbReference>
<comment type="caution">
    <text evidence="6">The sequence shown here is derived from an EMBL/GenBank/DDBJ whole genome shotgun (WGS) entry which is preliminary data.</text>
</comment>
<name>A0A1E7YZQ7_9PROT</name>
<reference evidence="6 7" key="1">
    <citation type="submission" date="2016-06" db="EMBL/GenBank/DDBJ databases">
        <title>Gene turnover analysis identifies the evolutionary adaptation of the extremophile Acidithiobacillus caldus.</title>
        <authorList>
            <person name="Zhang X."/>
        </authorList>
    </citation>
    <scope>NUCLEOTIDE SEQUENCE [LARGE SCALE GENOMIC DNA]</scope>
    <source>
        <strain evidence="6 7">S1</strain>
    </source>
</reference>
<evidence type="ECO:0000256" key="3">
    <source>
        <dbReference type="ARBA" id="ARBA00022989"/>
    </source>
</evidence>
<dbReference type="GO" id="GO:0015035">
    <property type="term" value="F:protein-disulfide reductase activity"/>
    <property type="evidence" value="ECO:0007669"/>
    <property type="project" value="InterPro"/>
</dbReference>
<dbReference type="EMBL" id="LZYH01000298">
    <property type="protein sequence ID" value="OFC62017.1"/>
    <property type="molecule type" value="Genomic_DNA"/>
</dbReference>
<feature type="transmembrane region" description="Helical" evidence="5">
    <location>
        <begin position="56"/>
        <end position="75"/>
    </location>
</feature>
<feature type="transmembrane region" description="Helical" evidence="5">
    <location>
        <begin position="128"/>
        <end position="155"/>
    </location>
</feature>
<keyword evidence="3 5" id="KW-1133">Transmembrane helix</keyword>
<keyword evidence="2 5" id="KW-0812">Transmembrane</keyword>
<dbReference type="InterPro" id="IPR003752">
    <property type="entry name" value="DiS_bond_form_DsbB/BdbC"/>
</dbReference>
<gene>
    <name evidence="6" type="ORF">BAE30_03170</name>
</gene>
<sequence>HQGLPWWMKLAVVALMLSTTYTTATLAHRPFWAVLAALGGTVAVVAELRWLPVGSFGQILVIAFGLIPLVLGPFLARSTAPLPHPLYLALLGSVAGIAALSLAVALWLQFAREWEPCVLCYIERVSLVVIFFAILARLPWVALLAILSGFLASLYQVYETVLAARDTTGFCSLFSHVSCAVAGSRVFGPWPIAVDSGAVFTLLFALALPMLKGAADKRPRSVSHTIAERS</sequence>
<feature type="transmembrane region" description="Helical" evidence="5">
    <location>
        <begin position="192"/>
        <end position="211"/>
    </location>
</feature>
<comment type="subcellular location">
    <subcellularLocation>
        <location evidence="1">Membrane</location>
        <topology evidence="1">Multi-pass membrane protein</topology>
    </subcellularLocation>
</comment>
<dbReference type="Pfam" id="PF02600">
    <property type="entry name" value="DsbB"/>
    <property type="match status" value="1"/>
</dbReference>
<keyword evidence="4 5" id="KW-0472">Membrane</keyword>
<proteinExistence type="predicted"/>
<dbReference type="GO" id="GO:0016020">
    <property type="term" value="C:membrane"/>
    <property type="evidence" value="ECO:0007669"/>
    <property type="project" value="UniProtKB-SubCell"/>
</dbReference>
<dbReference type="SUPFAM" id="SSF158442">
    <property type="entry name" value="DsbB-like"/>
    <property type="match status" value="1"/>
</dbReference>